<name>A0AAV4EBE1_9GAST</name>
<reference evidence="2 3" key="1">
    <citation type="journal article" date="2021" name="Elife">
        <title>Chloroplast acquisition without the gene transfer in kleptoplastic sea slugs, Plakobranchus ocellatus.</title>
        <authorList>
            <person name="Maeda T."/>
            <person name="Takahashi S."/>
            <person name="Yoshida T."/>
            <person name="Shimamura S."/>
            <person name="Takaki Y."/>
            <person name="Nagai Y."/>
            <person name="Toyoda A."/>
            <person name="Suzuki Y."/>
            <person name="Arimoto A."/>
            <person name="Ishii H."/>
            <person name="Satoh N."/>
            <person name="Nishiyama T."/>
            <person name="Hasebe M."/>
            <person name="Maruyama T."/>
            <person name="Minagawa J."/>
            <person name="Obokata J."/>
            <person name="Shigenobu S."/>
        </authorList>
    </citation>
    <scope>NUCLEOTIDE SEQUENCE [LARGE SCALE GENOMIC DNA]</scope>
</reference>
<organism evidence="2 3">
    <name type="scientific">Elysia marginata</name>
    <dbReference type="NCBI Taxonomy" id="1093978"/>
    <lineage>
        <taxon>Eukaryota</taxon>
        <taxon>Metazoa</taxon>
        <taxon>Spiralia</taxon>
        <taxon>Lophotrochozoa</taxon>
        <taxon>Mollusca</taxon>
        <taxon>Gastropoda</taxon>
        <taxon>Heterobranchia</taxon>
        <taxon>Euthyneura</taxon>
        <taxon>Panpulmonata</taxon>
        <taxon>Sacoglossa</taxon>
        <taxon>Placobranchoidea</taxon>
        <taxon>Plakobranchidae</taxon>
        <taxon>Elysia</taxon>
    </lineage>
</organism>
<feature type="domain" description="Thioredoxin" evidence="1">
    <location>
        <begin position="22"/>
        <end position="112"/>
    </location>
</feature>
<accession>A0AAV4EBE1</accession>
<evidence type="ECO:0000313" key="2">
    <source>
        <dbReference type="EMBL" id="GFR57984.1"/>
    </source>
</evidence>
<dbReference type="CDD" id="cd02961">
    <property type="entry name" value="PDI_a_family"/>
    <property type="match status" value="1"/>
</dbReference>
<dbReference type="PANTHER" id="PTHR45672:SF2">
    <property type="entry name" value="PROTEIN DISULFIDE-ISOMERASE A5"/>
    <property type="match status" value="1"/>
</dbReference>
<keyword evidence="3" id="KW-1185">Reference proteome</keyword>
<proteinExistence type="predicted"/>
<dbReference type="InterPro" id="IPR036249">
    <property type="entry name" value="Thioredoxin-like_sf"/>
</dbReference>
<dbReference type="InterPro" id="IPR051063">
    <property type="entry name" value="PDI"/>
</dbReference>
<protein>
    <submittedName>
        <fullName evidence="2">Protein disulfide-isomerase</fullName>
    </submittedName>
</protein>
<gene>
    <name evidence="2" type="ORF">ElyMa_005351200</name>
</gene>
<dbReference type="GO" id="GO:0006457">
    <property type="term" value="P:protein folding"/>
    <property type="evidence" value="ECO:0007669"/>
    <property type="project" value="TreeGrafter"/>
</dbReference>
<dbReference type="Gene3D" id="3.40.30.10">
    <property type="entry name" value="Glutaredoxin"/>
    <property type="match status" value="1"/>
</dbReference>
<dbReference type="EMBL" id="BMAT01010650">
    <property type="protein sequence ID" value="GFR57984.1"/>
    <property type="molecule type" value="Genomic_DNA"/>
</dbReference>
<dbReference type="Pfam" id="PF00085">
    <property type="entry name" value="Thioredoxin"/>
    <property type="match status" value="1"/>
</dbReference>
<dbReference type="GO" id="GO:0003756">
    <property type="term" value="F:protein disulfide isomerase activity"/>
    <property type="evidence" value="ECO:0007669"/>
    <property type="project" value="TreeGrafter"/>
</dbReference>
<comment type="caution">
    <text evidence="2">The sequence shown here is derived from an EMBL/GenBank/DDBJ whole genome shotgun (WGS) entry which is preliminary data.</text>
</comment>
<evidence type="ECO:0000259" key="1">
    <source>
        <dbReference type="Pfam" id="PF00085"/>
    </source>
</evidence>
<evidence type="ECO:0000313" key="3">
    <source>
        <dbReference type="Proteomes" id="UP000762676"/>
    </source>
</evidence>
<dbReference type="SUPFAM" id="SSF52833">
    <property type="entry name" value="Thioredoxin-like"/>
    <property type="match status" value="1"/>
</dbReference>
<dbReference type="GO" id="GO:0005783">
    <property type="term" value="C:endoplasmic reticulum"/>
    <property type="evidence" value="ECO:0007669"/>
    <property type="project" value="TreeGrafter"/>
</dbReference>
<dbReference type="PANTHER" id="PTHR45672">
    <property type="entry name" value="PROTEIN DISULFIDE-ISOMERASE C17H9.14C-RELATED"/>
    <property type="match status" value="1"/>
</dbReference>
<dbReference type="Proteomes" id="UP000762676">
    <property type="component" value="Unassembled WGS sequence"/>
</dbReference>
<dbReference type="InterPro" id="IPR013766">
    <property type="entry name" value="Thioredoxin_domain"/>
</dbReference>
<dbReference type="AlphaFoldDB" id="A0AAV4EBE1"/>
<sequence length="136" mass="15919">MGIPRPYARRIKQDKFIGMRQVMTLDEQTFHDYLSDQNVTLVMFYNPQDHESQRTKPHFVKAAKTTSRENRRSYAAVNCQAEPELCDAQHAFPNMLPVLKLYARGKLLSNHGKSLDYREIRGLVEETPFFPAKFRE</sequence>